<dbReference type="AlphaFoldDB" id="A0A4P2PWI0"/>
<gene>
    <name evidence="1" type="primary">rfaG</name>
    <name evidence="1" type="ORF">SOCEGT47_016160</name>
</gene>
<name>A0A4P2PWI0_SORCE</name>
<reference evidence="1 2" key="1">
    <citation type="submission" date="2015-09" db="EMBL/GenBank/DDBJ databases">
        <title>Sorangium comparison.</title>
        <authorList>
            <person name="Zaburannyi N."/>
            <person name="Bunk B."/>
            <person name="Overmann J."/>
            <person name="Mueller R."/>
        </authorList>
    </citation>
    <scope>NUCLEOTIDE SEQUENCE [LARGE SCALE GENOMIC DNA]</scope>
    <source>
        <strain evidence="1 2">So ceGT47</strain>
    </source>
</reference>
<dbReference type="PANTHER" id="PTHR45947:SF3">
    <property type="entry name" value="SULFOQUINOVOSYL TRANSFERASE SQD2"/>
    <property type="match status" value="1"/>
</dbReference>
<accession>A0A4P2PWI0</accession>
<proteinExistence type="predicted"/>
<keyword evidence="1" id="KW-0808">Transferase</keyword>
<dbReference type="CDD" id="cd03801">
    <property type="entry name" value="GT4_PimA-like"/>
    <property type="match status" value="1"/>
</dbReference>
<dbReference type="SUPFAM" id="SSF53756">
    <property type="entry name" value="UDP-Glycosyltransferase/glycogen phosphorylase"/>
    <property type="match status" value="1"/>
</dbReference>
<evidence type="ECO:0000313" key="1">
    <source>
        <dbReference type="EMBL" id="AUX21137.1"/>
    </source>
</evidence>
<evidence type="ECO:0000313" key="2">
    <source>
        <dbReference type="Proteomes" id="UP000295781"/>
    </source>
</evidence>
<dbReference type="InterPro" id="IPR050194">
    <property type="entry name" value="Glycosyltransferase_grp1"/>
</dbReference>
<dbReference type="PANTHER" id="PTHR45947">
    <property type="entry name" value="SULFOQUINOVOSYL TRANSFERASE SQD2"/>
    <property type="match status" value="1"/>
</dbReference>
<protein>
    <submittedName>
        <fullName evidence="1">Glycosyltransferase</fullName>
    </submittedName>
</protein>
<dbReference type="RefSeq" id="WP_129346497.1">
    <property type="nucleotide sequence ID" value="NZ_CP012670.1"/>
</dbReference>
<dbReference type="OrthoDB" id="9781738at2"/>
<sequence>MRIVVVTTSYPAGSEDPSGHFVRSSAQALARGGADVHVIAAGGSLLSPPSQDGGLTVHRAGGGALFAWPGAAARALESPLRLLSVAPFAAGVLERLRALGPVDRAVAHWIVPCAWPLLLAGSRAPLEACAHGADVRLLLRAPRALRTAVVGALLRRGARFAFAARALRDALASSLAPEQARALMDASRVEPPAIALPPVAERARLLRREILRGPGERLAVVACRLIATKRVELAIEAARAVGPGLRLVVIGDGPERAALERLARRGDGARGSSPGGGGAVSAEVRFTGALPRREALAWIAAADVLLHPSSHEAAPTVVREARALGVPVIACDAGDVAAWARSDDGIVVAAGTRDSLAAALRTIPSRRSERAPALAPPS</sequence>
<organism evidence="1 2">
    <name type="scientific">Sorangium cellulosum</name>
    <name type="common">Polyangium cellulosum</name>
    <dbReference type="NCBI Taxonomy" id="56"/>
    <lineage>
        <taxon>Bacteria</taxon>
        <taxon>Pseudomonadati</taxon>
        <taxon>Myxococcota</taxon>
        <taxon>Polyangia</taxon>
        <taxon>Polyangiales</taxon>
        <taxon>Polyangiaceae</taxon>
        <taxon>Sorangium</taxon>
    </lineage>
</organism>
<dbReference type="Gene3D" id="3.40.50.2000">
    <property type="entry name" value="Glycogen Phosphorylase B"/>
    <property type="match status" value="2"/>
</dbReference>
<dbReference type="EMBL" id="CP012670">
    <property type="protein sequence ID" value="AUX21137.1"/>
    <property type="molecule type" value="Genomic_DNA"/>
</dbReference>
<dbReference type="Pfam" id="PF13692">
    <property type="entry name" value="Glyco_trans_1_4"/>
    <property type="match status" value="1"/>
</dbReference>
<dbReference type="Proteomes" id="UP000295781">
    <property type="component" value="Chromosome"/>
</dbReference>
<dbReference type="GO" id="GO:0016757">
    <property type="term" value="F:glycosyltransferase activity"/>
    <property type="evidence" value="ECO:0007669"/>
    <property type="project" value="TreeGrafter"/>
</dbReference>